<feature type="transmembrane region" description="Helical" evidence="2">
    <location>
        <begin position="30"/>
        <end position="48"/>
    </location>
</feature>
<evidence type="ECO:0000313" key="4">
    <source>
        <dbReference type="Proteomes" id="UP000231586"/>
    </source>
</evidence>
<accession>A0A2M8WU99</accession>
<dbReference type="Proteomes" id="UP000231586">
    <property type="component" value="Unassembled WGS sequence"/>
</dbReference>
<protein>
    <submittedName>
        <fullName evidence="3">Uncharacterized protein</fullName>
    </submittedName>
</protein>
<keyword evidence="2" id="KW-1133">Transmembrane helix</keyword>
<gene>
    <name evidence="3" type="ORF">CLV34_0342</name>
</gene>
<evidence type="ECO:0000256" key="1">
    <source>
        <dbReference type="SAM" id="MobiDB-lite"/>
    </source>
</evidence>
<dbReference type="EMBL" id="PGTZ01000006">
    <property type="protein sequence ID" value="PJI94503.1"/>
    <property type="molecule type" value="Genomic_DNA"/>
</dbReference>
<dbReference type="RefSeq" id="WP_100348528.1">
    <property type="nucleotide sequence ID" value="NZ_PGTZ01000006.1"/>
</dbReference>
<evidence type="ECO:0000313" key="3">
    <source>
        <dbReference type="EMBL" id="PJI94503.1"/>
    </source>
</evidence>
<reference evidence="3 4" key="1">
    <citation type="submission" date="2017-11" db="EMBL/GenBank/DDBJ databases">
        <title>Genomic Encyclopedia of Archaeal and Bacterial Type Strains, Phase II (KMG-II): From Individual Species to Whole Genera.</title>
        <authorList>
            <person name="Goeker M."/>
        </authorList>
    </citation>
    <scope>NUCLEOTIDE SEQUENCE [LARGE SCALE GENOMIC DNA]</scope>
    <source>
        <strain evidence="3 4">DSM 22413</strain>
    </source>
</reference>
<proteinExistence type="predicted"/>
<name>A0A2M8WU99_9MICO</name>
<keyword evidence="2" id="KW-0472">Membrane</keyword>
<keyword evidence="2" id="KW-0812">Transmembrane</keyword>
<dbReference type="AlphaFoldDB" id="A0A2M8WU99"/>
<evidence type="ECO:0000256" key="2">
    <source>
        <dbReference type="SAM" id="Phobius"/>
    </source>
</evidence>
<comment type="caution">
    <text evidence="3">The sequence shown here is derived from an EMBL/GenBank/DDBJ whole genome shotgun (WGS) entry which is preliminary data.</text>
</comment>
<keyword evidence="4" id="KW-1185">Reference proteome</keyword>
<feature type="region of interest" description="Disordered" evidence="1">
    <location>
        <begin position="1"/>
        <end position="22"/>
    </location>
</feature>
<sequence>MSSWSVPDLDAPRPAEPPRPQRRPWWRRRTVWVVAAALAVVLVVVVVLTRGSGDEDDPAGGVEARSYGRFPARGELADPHEHADVLAAAADAWRTTTRVEPADDGRMDVLWAGDVPIVSADPPAVWEPVGHRYVVLSQGFRTVLVGADIDVDRDGGRTVEDFEVLDEASRGSEDYSAIPFAARYGSVVLVAHDAVPFGQETVPVLEDDDLSSAGEPSWSDEGPSTAETVDETLQSGLLALDGAGAVRLPAQRGESEHLVAFTDHERGVLASVPEPAALWSALGSPTRERRTWAALWTTLETADRALTSGPDSPSQPFDVELLGDYRVAPDAPAAVVAVRARGSWTAAQLAFDPEASSGGSASSLTVALAEGRPGGALGDPTLVSGWVSREPGTVPSLVVAAAPGVSRVDVRVPGSSVHLAARGGVVPRPAASTWAKDGTAEDTDVPVVSVVATLPDGRIVLPAARTGTS</sequence>
<organism evidence="3 4">
    <name type="scientific">Luteimicrobium subarcticum</name>
    <dbReference type="NCBI Taxonomy" id="620910"/>
    <lineage>
        <taxon>Bacteria</taxon>
        <taxon>Bacillati</taxon>
        <taxon>Actinomycetota</taxon>
        <taxon>Actinomycetes</taxon>
        <taxon>Micrococcales</taxon>
        <taxon>Luteimicrobium</taxon>
    </lineage>
</organism>
<feature type="region of interest" description="Disordered" evidence="1">
    <location>
        <begin position="207"/>
        <end position="228"/>
    </location>
</feature>